<dbReference type="EMBL" id="LJCR01001904">
    <property type="protein sequence ID" value="KPV49537.1"/>
    <property type="molecule type" value="Genomic_DNA"/>
</dbReference>
<dbReference type="InterPro" id="IPR041698">
    <property type="entry name" value="Methyltransf_25"/>
</dbReference>
<proteinExistence type="predicted"/>
<keyword evidence="2" id="KW-0808">Transferase</keyword>
<sequence length="228" mass="24930">MSEAEIYQSYAAVYDAIGQARLGARLASWALEWLAARGETPAHVLDLACGTGAAAQVFAAAGCYVVGVDRSRPMLEIARGRARDAGQAIRFLEGDIRDVLRAGAGPDSTALQDGDKAAFSIHPASFDLASCFYDSLNYLSANGDLERVFGGVAAALRPGGWLIFDVNTEAVFQAYHECDIVTYDGPDILVYNQIHYQHDTRLAEGRIVWFVRELDRWWRGEATHAERA</sequence>
<gene>
    <name evidence="5" type="ORF">SE17_32040</name>
</gene>
<dbReference type="Gene3D" id="3.40.50.150">
    <property type="entry name" value="Vaccinia Virus protein VP39"/>
    <property type="match status" value="1"/>
</dbReference>
<evidence type="ECO:0000256" key="3">
    <source>
        <dbReference type="ARBA" id="ARBA00022691"/>
    </source>
</evidence>
<comment type="caution">
    <text evidence="5">The sequence shown here is derived from an EMBL/GenBank/DDBJ whole genome shotgun (WGS) entry which is preliminary data.</text>
</comment>
<dbReference type="GO" id="GO:0008168">
    <property type="term" value="F:methyltransferase activity"/>
    <property type="evidence" value="ECO:0007669"/>
    <property type="project" value="UniProtKB-KW"/>
</dbReference>
<keyword evidence="3" id="KW-0949">S-adenosyl-L-methionine</keyword>
<dbReference type="PANTHER" id="PTHR43464">
    <property type="entry name" value="METHYLTRANSFERASE"/>
    <property type="match status" value="1"/>
</dbReference>
<dbReference type="AlphaFoldDB" id="A0A0P9CU60"/>
<evidence type="ECO:0000259" key="4">
    <source>
        <dbReference type="Pfam" id="PF13649"/>
    </source>
</evidence>
<evidence type="ECO:0000256" key="2">
    <source>
        <dbReference type="ARBA" id="ARBA00022679"/>
    </source>
</evidence>
<protein>
    <recommendedName>
        <fullName evidence="4">Methyltransferase domain-containing protein</fullName>
    </recommendedName>
</protein>
<name>A0A0P9CU60_9CHLR</name>
<evidence type="ECO:0000256" key="1">
    <source>
        <dbReference type="ARBA" id="ARBA00022603"/>
    </source>
</evidence>
<accession>A0A0P9CU60</accession>
<keyword evidence="1" id="KW-0489">Methyltransferase</keyword>
<feature type="domain" description="Methyltransferase" evidence="4">
    <location>
        <begin position="44"/>
        <end position="99"/>
    </location>
</feature>
<dbReference type="GO" id="GO:0032259">
    <property type="term" value="P:methylation"/>
    <property type="evidence" value="ECO:0007669"/>
    <property type="project" value="UniProtKB-KW"/>
</dbReference>
<dbReference type="InterPro" id="IPR029063">
    <property type="entry name" value="SAM-dependent_MTases_sf"/>
</dbReference>
<evidence type="ECO:0000313" key="5">
    <source>
        <dbReference type="EMBL" id="KPV49537.1"/>
    </source>
</evidence>
<evidence type="ECO:0000313" key="6">
    <source>
        <dbReference type="Proteomes" id="UP000050509"/>
    </source>
</evidence>
<dbReference type="Pfam" id="PF13649">
    <property type="entry name" value="Methyltransf_25"/>
    <property type="match status" value="1"/>
</dbReference>
<keyword evidence="6" id="KW-1185">Reference proteome</keyword>
<dbReference type="CDD" id="cd02440">
    <property type="entry name" value="AdoMet_MTases"/>
    <property type="match status" value="1"/>
</dbReference>
<dbReference type="PANTHER" id="PTHR43464:SF19">
    <property type="entry name" value="UBIQUINONE BIOSYNTHESIS O-METHYLTRANSFERASE, MITOCHONDRIAL"/>
    <property type="match status" value="1"/>
</dbReference>
<feature type="non-terminal residue" evidence="5">
    <location>
        <position position="228"/>
    </location>
</feature>
<reference evidence="5 6" key="1">
    <citation type="submission" date="2015-09" db="EMBL/GenBank/DDBJ databases">
        <title>Draft genome sequence of Kouleothrix aurantiaca JCM 19913.</title>
        <authorList>
            <person name="Hemp J."/>
        </authorList>
    </citation>
    <scope>NUCLEOTIDE SEQUENCE [LARGE SCALE GENOMIC DNA]</scope>
    <source>
        <strain evidence="5 6">COM-B</strain>
    </source>
</reference>
<dbReference type="Proteomes" id="UP000050509">
    <property type="component" value="Unassembled WGS sequence"/>
</dbReference>
<organism evidence="5 6">
    <name type="scientific">Kouleothrix aurantiaca</name>
    <dbReference type="NCBI Taxonomy" id="186479"/>
    <lineage>
        <taxon>Bacteria</taxon>
        <taxon>Bacillati</taxon>
        <taxon>Chloroflexota</taxon>
        <taxon>Chloroflexia</taxon>
        <taxon>Chloroflexales</taxon>
        <taxon>Roseiflexineae</taxon>
        <taxon>Roseiflexaceae</taxon>
        <taxon>Kouleothrix</taxon>
    </lineage>
</organism>
<dbReference type="SUPFAM" id="SSF53335">
    <property type="entry name" value="S-adenosyl-L-methionine-dependent methyltransferases"/>
    <property type="match status" value="1"/>
</dbReference>
<dbReference type="Gene3D" id="2.20.25.110">
    <property type="entry name" value="S-adenosyl-L-methionine-dependent methyltransferases"/>
    <property type="match status" value="1"/>
</dbReference>